<dbReference type="SFLD" id="SFLDS00003">
    <property type="entry name" value="Haloacid_Dehalogenase"/>
    <property type="match status" value="1"/>
</dbReference>
<dbReference type="Gene3D" id="3.40.50.1000">
    <property type="entry name" value="HAD superfamily/HAD-like"/>
    <property type="match status" value="1"/>
</dbReference>
<evidence type="ECO:0000256" key="2">
    <source>
        <dbReference type="ARBA" id="ARBA00022801"/>
    </source>
</evidence>
<accession>A0ABT3T4W4</accession>
<evidence type="ECO:0000256" key="1">
    <source>
        <dbReference type="ARBA" id="ARBA00022723"/>
    </source>
</evidence>
<sequence length="229" mass="24769">MNHDNKRFTGTLKAVLFDLDGTLVDTADEFVPVVQTLRAEHGQGPMEPGRIRSSVSNGARALVSLGLGITEDTPGFEEKRLRLLELYSEVVGTLASPYPGIDALLHALQARGIGWGISTNKPRPYTEPLLEKLNIQPAPGSVVCPEDVTHRKPHPESLYKNCKDLQCAPHEAIYIGDHRRDIEAGKRAGMFTIAAAYGYIEPGDNAADWGADAQANSSAALAEMILGKQ</sequence>
<protein>
    <submittedName>
        <fullName evidence="5">HAD family hydrolase</fullName>
    </submittedName>
</protein>
<dbReference type="Pfam" id="PF13419">
    <property type="entry name" value="HAD_2"/>
    <property type="match status" value="1"/>
</dbReference>
<dbReference type="NCBIfam" id="TIGR01509">
    <property type="entry name" value="HAD-SF-IA-v3"/>
    <property type="match status" value="1"/>
</dbReference>
<keyword evidence="6" id="KW-1185">Reference proteome</keyword>
<dbReference type="InterPro" id="IPR006439">
    <property type="entry name" value="HAD-SF_hydro_IA"/>
</dbReference>
<reference evidence="5" key="1">
    <citation type="submission" date="2019-02" db="EMBL/GenBank/DDBJ databases">
        <authorList>
            <person name="Li S.-H."/>
        </authorList>
    </citation>
    <scope>NUCLEOTIDE SEQUENCE</scope>
    <source>
        <strain evidence="5">IMCC11814</strain>
    </source>
</reference>
<dbReference type="InterPro" id="IPR036412">
    <property type="entry name" value="HAD-like_sf"/>
</dbReference>
<dbReference type="Gene3D" id="1.10.150.240">
    <property type="entry name" value="Putative phosphatase, domain 2"/>
    <property type="match status" value="1"/>
</dbReference>
<dbReference type="EMBL" id="SHNO01000001">
    <property type="protein sequence ID" value="MCX2976865.1"/>
    <property type="molecule type" value="Genomic_DNA"/>
</dbReference>
<keyword evidence="4" id="KW-0119">Carbohydrate metabolism</keyword>
<dbReference type="PANTHER" id="PTHR43434">
    <property type="entry name" value="PHOSPHOGLYCOLATE PHOSPHATASE"/>
    <property type="match status" value="1"/>
</dbReference>
<proteinExistence type="predicted"/>
<evidence type="ECO:0000256" key="3">
    <source>
        <dbReference type="ARBA" id="ARBA00022842"/>
    </source>
</evidence>
<dbReference type="Proteomes" id="UP001143304">
    <property type="component" value="Unassembled WGS sequence"/>
</dbReference>
<dbReference type="InterPro" id="IPR023198">
    <property type="entry name" value="PGP-like_dom2"/>
</dbReference>
<organism evidence="5 6">
    <name type="scientific">Candidatus Marimicrobium litorale</name>
    <dbReference type="NCBI Taxonomy" id="2518991"/>
    <lineage>
        <taxon>Bacteria</taxon>
        <taxon>Pseudomonadati</taxon>
        <taxon>Pseudomonadota</taxon>
        <taxon>Gammaproteobacteria</taxon>
        <taxon>Cellvibrionales</taxon>
        <taxon>Halieaceae</taxon>
        <taxon>Marimicrobium</taxon>
    </lineage>
</organism>
<dbReference type="NCBIfam" id="TIGR01549">
    <property type="entry name" value="HAD-SF-IA-v1"/>
    <property type="match status" value="1"/>
</dbReference>
<gene>
    <name evidence="5" type="ORF">EYC82_05815</name>
</gene>
<comment type="caution">
    <text evidence="5">The sequence shown here is derived from an EMBL/GenBank/DDBJ whole genome shotgun (WGS) entry which is preliminary data.</text>
</comment>
<dbReference type="InterPro" id="IPR041492">
    <property type="entry name" value="HAD_2"/>
</dbReference>
<dbReference type="PANTHER" id="PTHR43434:SF23">
    <property type="entry name" value="PHOSPHOGLYCOLATE PHOSPHATASE"/>
    <property type="match status" value="1"/>
</dbReference>
<evidence type="ECO:0000256" key="4">
    <source>
        <dbReference type="ARBA" id="ARBA00023277"/>
    </source>
</evidence>
<dbReference type="SFLD" id="SFLDG01135">
    <property type="entry name" value="C1.5.6:_HAD__Beta-PGM__Phospha"/>
    <property type="match status" value="1"/>
</dbReference>
<keyword evidence="1" id="KW-0479">Metal-binding</keyword>
<dbReference type="SFLD" id="SFLDG01129">
    <property type="entry name" value="C1.5:_HAD__Beta-PGM__Phosphata"/>
    <property type="match status" value="1"/>
</dbReference>
<dbReference type="SUPFAM" id="SSF56784">
    <property type="entry name" value="HAD-like"/>
    <property type="match status" value="1"/>
</dbReference>
<keyword evidence="3" id="KW-0460">Magnesium</keyword>
<dbReference type="InterPro" id="IPR050155">
    <property type="entry name" value="HAD-like_hydrolase_sf"/>
</dbReference>
<dbReference type="GO" id="GO:0016787">
    <property type="term" value="F:hydrolase activity"/>
    <property type="evidence" value="ECO:0007669"/>
    <property type="project" value="UniProtKB-KW"/>
</dbReference>
<evidence type="ECO:0000313" key="6">
    <source>
        <dbReference type="Proteomes" id="UP001143304"/>
    </source>
</evidence>
<evidence type="ECO:0000313" key="5">
    <source>
        <dbReference type="EMBL" id="MCX2976865.1"/>
    </source>
</evidence>
<dbReference type="RefSeq" id="WP_279248606.1">
    <property type="nucleotide sequence ID" value="NZ_SHNO01000001.1"/>
</dbReference>
<dbReference type="InterPro" id="IPR023214">
    <property type="entry name" value="HAD_sf"/>
</dbReference>
<keyword evidence="2 5" id="KW-0378">Hydrolase</keyword>
<name>A0ABT3T4W4_9GAMM</name>